<dbReference type="Gene3D" id="3.40.710.10">
    <property type="entry name" value="DD-peptidase/beta-lactamase superfamily"/>
    <property type="match status" value="1"/>
</dbReference>
<name>A0A919B2J3_9ACTN</name>
<reference evidence="2" key="2">
    <citation type="submission" date="2020-09" db="EMBL/GenBank/DDBJ databases">
        <authorList>
            <person name="Sun Q."/>
            <person name="Ohkuma M."/>
        </authorList>
    </citation>
    <scope>NUCLEOTIDE SEQUENCE</scope>
    <source>
        <strain evidence="2">JCM 4059</strain>
    </source>
</reference>
<dbReference type="InterPro" id="IPR012338">
    <property type="entry name" value="Beta-lactam/transpept-like"/>
</dbReference>
<evidence type="ECO:0000313" key="3">
    <source>
        <dbReference type="Proteomes" id="UP000638313"/>
    </source>
</evidence>
<accession>A0A919B2J3</accession>
<evidence type="ECO:0000313" key="2">
    <source>
        <dbReference type="EMBL" id="GHF45470.1"/>
    </source>
</evidence>
<dbReference type="Pfam" id="PF00144">
    <property type="entry name" value="Beta-lactamase"/>
    <property type="match status" value="1"/>
</dbReference>
<reference evidence="2" key="1">
    <citation type="journal article" date="2014" name="Int. J. Syst. Evol. Microbiol.">
        <title>Complete genome sequence of Corynebacterium casei LMG S-19264T (=DSM 44701T), isolated from a smear-ripened cheese.</title>
        <authorList>
            <consortium name="US DOE Joint Genome Institute (JGI-PGF)"/>
            <person name="Walter F."/>
            <person name="Albersmeier A."/>
            <person name="Kalinowski J."/>
            <person name="Ruckert C."/>
        </authorList>
    </citation>
    <scope>NUCLEOTIDE SEQUENCE</scope>
    <source>
        <strain evidence="2">JCM 4059</strain>
    </source>
</reference>
<gene>
    <name evidence="2" type="ORF">GCM10010218_28350</name>
</gene>
<proteinExistence type="predicted"/>
<dbReference type="SUPFAM" id="SSF56601">
    <property type="entry name" value="beta-lactamase/transpeptidase-like"/>
    <property type="match status" value="1"/>
</dbReference>
<dbReference type="EMBL" id="BNBD01000005">
    <property type="protein sequence ID" value="GHF45470.1"/>
    <property type="molecule type" value="Genomic_DNA"/>
</dbReference>
<protein>
    <submittedName>
        <fullName evidence="2">Peptidase</fullName>
    </submittedName>
</protein>
<evidence type="ECO:0000259" key="1">
    <source>
        <dbReference type="Pfam" id="PF00144"/>
    </source>
</evidence>
<dbReference type="InterPro" id="IPR050491">
    <property type="entry name" value="AmpC-like"/>
</dbReference>
<comment type="caution">
    <text evidence="2">The sequence shown here is derived from an EMBL/GenBank/DDBJ whole genome shotgun (WGS) entry which is preliminary data.</text>
</comment>
<dbReference type="PANTHER" id="PTHR46825:SF7">
    <property type="entry name" value="D-ALANYL-D-ALANINE CARBOXYPEPTIDASE"/>
    <property type="match status" value="1"/>
</dbReference>
<dbReference type="PANTHER" id="PTHR46825">
    <property type="entry name" value="D-ALANYL-D-ALANINE-CARBOXYPEPTIDASE/ENDOPEPTIDASE AMPH"/>
    <property type="match status" value="1"/>
</dbReference>
<keyword evidence="3" id="KW-1185">Reference proteome</keyword>
<dbReference type="PROSITE" id="PS00146">
    <property type="entry name" value="BETA_LACTAMASE_A"/>
    <property type="match status" value="1"/>
</dbReference>
<dbReference type="Proteomes" id="UP000638313">
    <property type="component" value="Unassembled WGS sequence"/>
</dbReference>
<dbReference type="InterPro" id="IPR001466">
    <property type="entry name" value="Beta-lactam-related"/>
</dbReference>
<feature type="domain" description="Beta-lactamase-related" evidence="1">
    <location>
        <begin position="11"/>
        <end position="345"/>
    </location>
</feature>
<dbReference type="InterPro" id="IPR023650">
    <property type="entry name" value="Beta-lactam_class-A_AS"/>
</dbReference>
<sequence length="358" mass="39112">MPNAEALRRAIAPPLKGATAAQARFRDGRGSWQGASGEADIRTHRAMKGDERFRVGSVTKTFTAAVVLQLVHEGKLDLEGSVQRYLPGLLPAGWPEVKVKHLLDYTSGLPGGDTRGMPDGPDWDKGRYTTWDHRALVQSGLGKGSLFTPGSKQNYSNTDYNVLGLLIEKATGHRYEQELRHRVIEPLGLEDTYSVGDEQGIRGRHVHGYQAVKQADGSSRLVDVTEWDQSETWASGDLISTTADLERFMTALFSGRVVPQPQLEMMFTVPPVPAYDEENPASTKPATYTSGMQRSRLDDHTYLYGKTGSRYGYVDGFAATRNLSRSLVYAVNSTDAKGKATNPVVAAITQAALAPAKK</sequence>
<organism evidence="2 3">
    <name type="scientific">Streptomyces mashuensis</name>
    <dbReference type="NCBI Taxonomy" id="33904"/>
    <lineage>
        <taxon>Bacteria</taxon>
        <taxon>Bacillati</taxon>
        <taxon>Actinomycetota</taxon>
        <taxon>Actinomycetes</taxon>
        <taxon>Kitasatosporales</taxon>
        <taxon>Streptomycetaceae</taxon>
        <taxon>Streptomyces</taxon>
    </lineage>
</organism>
<dbReference type="AlphaFoldDB" id="A0A919B2J3"/>